<organism evidence="1 2">
    <name type="scientific">Bicyclus anynana</name>
    <name type="common">Squinting bush brown butterfly</name>
    <dbReference type="NCBI Taxonomy" id="110368"/>
    <lineage>
        <taxon>Eukaryota</taxon>
        <taxon>Metazoa</taxon>
        <taxon>Ecdysozoa</taxon>
        <taxon>Arthropoda</taxon>
        <taxon>Hexapoda</taxon>
        <taxon>Insecta</taxon>
        <taxon>Pterygota</taxon>
        <taxon>Neoptera</taxon>
        <taxon>Endopterygota</taxon>
        <taxon>Lepidoptera</taxon>
        <taxon>Glossata</taxon>
        <taxon>Ditrysia</taxon>
        <taxon>Papilionoidea</taxon>
        <taxon>Nymphalidae</taxon>
        <taxon>Satyrinae</taxon>
        <taxon>Satyrini</taxon>
        <taxon>Mycalesina</taxon>
        <taxon>Bicyclus</taxon>
    </lineage>
</organism>
<dbReference type="KEGG" id="bany:112056818"/>
<protein>
    <submittedName>
        <fullName evidence="2">Merozoite surface protein CMZ-8-like</fullName>
    </submittedName>
</protein>
<accession>A0A6J1P5M9</accession>
<evidence type="ECO:0000313" key="2">
    <source>
        <dbReference type="RefSeq" id="XP_023953100.2"/>
    </source>
</evidence>
<reference evidence="2" key="1">
    <citation type="submission" date="2025-08" db="UniProtKB">
        <authorList>
            <consortium name="RefSeq"/>
        </authorList>
    </citation>
    <scope>IDENTIFICATION</scope>
</reference>
<dbReference type="OrthoDB" id="7483881at2759"/>
<evidence type="ECO:0000313" key="1">
    <source>
        <dbReference type="Proteomes" id="UP001652582"/>
    </source>
</evidence>
<gene>
    <name evidence="2" type="primary">LOC112056818</name>
</gene>
<keyword evidence="1" id="KW-1185">Reference proteome</keyword>
<dbReference type="Proteomes" id="UP001652582">
    <property type="component" value="Chromosome Z"/>
</dbReference>
<sequence>MDNIKMSSMNNKLPPGADPCNPLYWYPRAIPDFCEFDSTITPPSSEEPPADLPQSPPVLIPMPPPPLPILPPPLPILPPPYPMLPPPIPILPMPNSPLNGPPPPIPLFPAHPSSSISVLSNPYSYSHLNPVSSQDSISYYPSYLRPSTGFVPGIHGLVTKDGGINIMPFSDVYADMLQKHKNKMVRRKLQKILDKYEYNPYSYKTLQKYERYFTDDK</sequence>
<dbReference type="RefSeq" id="XP_023953100.2">
    <property type="nucleotide sequence ID" value="XM_024097332.2"/>
</dbReference>
<proteinExistence type="predicted"/>
<name>A0A6J1P5M9_BICAN</name>
<dbReference type="AlphaFoldDB" id="A0A6J1P5M9"/>
<dbReference type="GeneID" id="112056818"/>